<sequence length="254" mass="28922">MPAQFNDGESIMEKMIDNDFQLVLKMAILYYKKSNSTFNNWSVHQIQKHHYPKCVRKVREDVGGELNFIPGVSMTKTEKVINDVNISVYQVPKSNFINGLPFECKLSSVPENQVFSTYFSSRYSTWVLYCGSTNKNSVIGLPLNAVNNGKFLLIPKQGDEYTLKESFNNRESATVQCEQSLSPIGKLTRMKVTEPNIEGRALTFCKRDSSNDFIYNGTYVNYVVKTQNNTEIICTYTTPIGTTFTIKKYLTLKA</sequence>
<evidence type="ECO:0000313" key="2">
    <source>
        <dbReference type="WBParaSite" id="PTRK_0001742700.1"/>
    </source>
</evidence>
<dbReference type="WBParaSite" id="PTRK_0001742700.1">
    <property type="protein sequence ID" value="PTRK_0001742700.1"/>
    <property type="gene ID" value="PTRK_0001742700"/>
</dbReference>
<reference evidence="2" key="1">
    <citation type="submission" date="2017-02" db="UniProtKB">
        <authorList>
            <consortium name="WormBaseParasite"/>
        </authorList>
    </citation>
    <scope>IDENTIFICATION</scope>
</reference>
<keyword evidence="1" id="KW-1185">Reference proteome</keyword>
<proteinExistence type="predicted"/>
<protein>
    <submittedName>
        <fullName evidence="2">Ig-like domain-containing protein</fullName>
    </submittedName>
</protein>
<evidence type="ECO:0000313" key="1">
    <source>
        <dbReference type="Proteomes" id="UP000038045"/>
    </source>
</evidence>
<organism evidence="1 2">
    <name type="scientific">Parastrongyloides trichosuri</name>
    <name type="common">Possum-specific nematode worm</name>
    <dbReference type="NCBI Taxonomy" id="131310"/>
    <lineage>
        <taxon>Eukaryota</taxon>
        <taxon>Metazoa</taxon>
        <taxon>Ecdysozoa</taxon>
        <taxon>Nematoda</taxon>
        <taxon>Chromadorea</taxon>
        <taxon>Rhabditida</taxon>
        <taxon>Tylenchina</taxon>
        <taxon>Panagrolaimomorpha</taxon>
        <taxon>Strongyloidoidea</taxon>
        <taxon>Strongyloididae</taxon>
        <taxon>Parastrongyloides</taxon>
    </lineage>
</organism>
<accession>A0A0N5A686</accession>
<dbReference type="AlphaFoldDB" id="A0A0N5A686"/>
<name>A0A0N5A686_PARTI</name>
<dbReference type="Proteomes" id="UP000038045">
    <property type="component" value="Unplaced"/>
</dbReference>